<keyword evidence="2" id="KW-0521">NADP</keyword>
<dbReference type="SUPFAM" id="SSF51735">
    <property type="entry name" value="NAD(P)-binding Rossmann-fold domains"/>
    <property type="match status" value="1"/>
</dbReference>
<evidence type="ECO:0000256" key="1">
    <source>
        <dbReference type="ARBA" id="ARBA00006484"/>
    </source>
</evidence>
<dbReference type="PRINTS" id="PR00080">
    <property type="entry name" value="SDRFAMILY"/>
</dbReference>
<name>A0A6A6TZW8_9PEZI</name>
<organism evidence="5 6">
    <name type="scientific">Microthyrium microscopicum</name>
    <dbReference type="NCBI Taxonomy" id="703497"/>
    <lineage>
        <taxon>Eukaryota</taxon>
        <taxon>Fungi</taxon>
        <taxon>Dikarya</taxon>
        <taxon>Ascomycota</taxon>
        <taxon>Pezizomycotina</taxon>
        <taxon>Dothideomycetes</taxon>
        <taxon>Dothideomycetes incertae sedis</taxon>
        <taxon>Microthyriales</taxon>
        <taxon>Microthyriaceae</taxon>
        <taxon>Microthyrium</taxon>
    </lineage>
</organism>
<protein>
    <submittedName>
        <fullName evidence="5">NAD(P)-binding protein</fullName>
    </submittedName>
</protein>
<dbReference type="InterPro" id="IPR002347">
    <property type="entry name" value="SDR_fam"/>
</dbReference>
<dbReference type="PANTHER" id="PTHR44169:SF6">
    <property type="entry name" value="NADPH-DEPENDENT 1-ACYLDIHYDROXYACETONE PHOSPHATE REDUCTASE"/>
    <property type="match status" value="1"/>
</dbReference>
<keyword evidence="3" id="KW-0560">Oxidoreductase</keyword>
<proteinExistence type="inferred from homology"/>
<dbReference type="Proteomes" id="UP000799302">
    <property type="component" value="Unassembled WGS sequence"/>
</dbReference>
<dbReference type="InterPro" id="IPR020904">
    <property type="entry name" value="Sc_DH/Rdtase_CS"/>
</dbReference>
<evidence type="ECO:0000256" key="2">
    <source>
        <dbReference type="ARBA" id="ARBA00022857"/>
    </source>
</evidence>
<dbReference type="GO" id="GO:0019433">
    <property type="term" value="P:triglyceride catabolic process"/>
    <property type="evidence" value="ECO:0007669"/>
    <property type="project" value="TreeGrafter"/>
</dbReference>
<gene>
    <name evidence="5" type="ORF">BT63DRAFT_428346</name>
</gene>
<keyword evidence="6" id="KW-1185">Reference proteome</keyword>
<dbReference type="GO" id="GO:0005811">
    <property type="term" value="C:lipid droplet"/>
    <property type="evidence" value="ECO:0007669"/>
    <property type="project" value="TreeGrafter"/>
</dbReference>
<dbReference type="EMBL" id="MU004240">
    <property type="protein sequence ID" value="KAF2665382.1"/>
    <property type="molecule type" value="Genomic_DNA"/>
</dbReference>
<dbReference type="OrthoDB" id="2102561at2759"/>
<dbReference type="Gene3D" id="3.40.50.720">
    <property type="entry name" value="NAD(P)-binding Rossmann-like Domain"/>
    <property type="match status" value="1"/>
</dbReference>
<dbReference type="GO" id="GO:0006654">
    <property type="term" value="P:phosphatidic acid biosynthetic process"/>
    <property type="evidence" value="ECO:0007669"/>
    <property type="project" value="TreeGrafter"/>
</dbReference>
<evidence type="ECO:0000313" key="6">
    <source>
        <dbReference type="Proteomes" id="UP000799302"/>
    </source>
</evidence>
<dbReference type="AlphaFoldDB" id="A0A6A6TZW8"/>
<dbReference type="PRINTS" id="PR00081">
    <property type="entry name" value="GDHRDH"/>
</dbReference>
<dbReference type="PANTHER" id="PTHR44169">
    <property type="entry name" value="NADPH-DEPENDENT 1-ACYLDIHYDROXYACETONE PHOSPHATE REDUCTASE"/>
    <property type="match status" value="1"/>
</dbReference>
<evidence type="ECO:0000256" key="3">
    <source>
        <dbReference type="ARBA" id="ARBA00023002"/>
    </source>
</evidence>
<comment type="similarity">
    <text evidence="1 4">Belongs to the short-chain dehydrogenases/reductases (SDR) family.</text>
</comment>
<dbReference type="GO" id="GO:0005783">
    <property type="term" value="C:endoplasmic reticulum"/>
    <property type="evidence" value="ECO:0007669"/>
    <property type="project" value="TreeGrafter"/>
</dbReference>
<reference evidence="5" key="1">
    <citation type="journal article" date="2020" name="Stud. Mycol.">
        <title>101 Dothideomycetes genomes: a test case for predicting lifestyles and emergence of pathogens.</title>
        <authorList>
            <person name="Haridas S."/>
            <person name="Albert R."/>
            <person name="Binder M."/>
            <person name="Bloem J."/>
            <person name="Labutti K."/>
            <person name="Salamov A."/>
            <person name="Andreopoulos B."/>
            <person name="Baker S."/>
            <person name="Barry K."/>
            <person name="Bills G."/>
            <person name="Bluhm B."/>
            <person name="Cannon C."/>
            <person name="Castanera R."/>
            <person name="Culley D."/>
            <person name="Daum C."/>
            <person name="Ezra D."/>
            <person name="Gonzalez J."/>
            <person name="Henrissat B."/>
            <person name="Kuo A."/>
            <person name="Liang C."/>
            <person name="Lipzen A."/>
            <person name="Lutzoni F."/>
            <person name="Magnuson J."/>
            <person name="Mondo S."/>
            <person name="Nolan M."/>
            <person name="Ohm R."/>
            <person name="Pangilinan J."/>
            <person name="Park H.-J."/>
            <person name="Ramirez L."/>
            <person name="Alfaro M."/>
            <person name="Sun H."/>
            <person name="Tritt A."/>
            <person name="Yoshinaga Y."/>
            <person name="Zwiers L.-H."/>
            <person name="Turgeon B."/>
            <person name="Goodwin S."/>
            <person name="Spatafora J."/>
            <person name="Crous P."/>
            <person name="Grigoriev I."/>
        </authorList>
    </citation>
    <scope>NUCLEOTIDE SEQUENCE</scope>
    <source>
        <strain evidence="5">CBS 115976</strain>
    </source>
</reference>
<dbReference type="PROSITE" id="PS00061">
    <property type="entry name" value="ADH_SHORT"/>
    <property type="match status" value="1"/>
</dbReference>
<dbReference type="GO" id="GO:0000140">
    <property type="term" value="F:acylglycerone-phosphate reductase (NADP+) activity"/>
    <property type="evidence" value="ECO:0007669"/>
    <property type="project" value="TreeGrafter"/>
</dbReference>
<dbReference type="InterPro" id="IPR036291">
    <property type="entry name" value="NAD(P)-bd_dom_sf"/>
</dbReference>
<accession>A0A6A6TZW8</accession>
<dbReference type="Pfam" id="PF00106">
    <property type="entry name" value="adh_short"/>
    <property type="match status" value="1"/>
</dbReference>
<dbReference type="GO" id="GO:0004806">
    <property type="term" value="F:triacylglycerol lipase activity"/>
    <property type="evidence" value="ECO:0007669"/>
    <property type="project" value="TreeGrafter"/>
</dbReference>
<sequence>MSGTKRTVLITGCSDGGLGSGLAIAFHNAGLKVYATSRNTAKMKGLEAMGIETLELDVLDNTSIEKCRSQISQLDILVNNAGMGGQMPISDLDVADAKKVFDLNVWSYLTVTQAFLPLLIESKGTIVNQTSLASITAVPFGSVYAASKAAIAMFSDCLRQELKPFGISVHDLKTGGVESNIWEKNHYELPKGSLYEVAREAVEHAMSLENIHDEAVPQAPWAAAVVADLLKKKPKYTIWHGSSVWLAWFGTLLPHGLLDGTIQKLVGLDVVEKKLKEAGK</sequence>
<evidence type="ECO:0000313" key="5">
    <source>
        <dbReference type="EMBL" id="KAF2665382.1"/>
    </source>
</evidence>
<evidence type="ECO:0000256" key="4">
    <source>
        <dbReference type="RuleBase" id="RU000363"/>
    </source>
</evidence>